<feature type="chain" id="PRO_5038798396" description="Lipoprotein" evidence="2">
    <location>
        <begin position="27"/>
        <end position="229"/>
    </location>
</feature>
<feature type="signal peptide" evidence="2">
    <location>
        <begin position="1"/>
        <end position="26"/>
    </location>
</feature>
<evidence type="ECO:0000313" key="4">
    <source>
        <dbReference type="Proteomes" id="UP000281738"/>
    </source>
</evidence>
<name>A0A3N2CZE1_9ACTN</name>
<dbReference type="EMBL" id="RKHO01000001">
    <property type="protein sequence ID" value="ROR92768.1"/>
    <property type="molecule type" value="Genomic_DNA"/>
</dbReference>
<gene>
    <name evidence="3" type="ORF">EDD33_3667</name>
</gene>
<protein>
    <recommendedName>
        <fullName evidence="5">Lipoprotein</fullName>
    </recommendedName>
</protein>
<proteinExistence type="predicted"/>
<organism evidence="3 4">
    <name type="scientific">Nocardioides aurantiacus</name>
    <dbReference type="NCBI Taxonomy" id="86796"/>
    <lineage>
        <taxon>Bacteria</taxon>
        <taxon>Bacillati</taxon>
        <taxon>Actinomycetota</taxon>
        <taxon>Actinomycetes</taxon>
        <taxon>Propionibacteriales</taxon>
        <taxon>Nocardioidaceae</taxon>
        <taxon>Nocardioides</taxon>
    </lineage>
</organism>
<comment type="caution">
    <text evidence="3">The sequence shown here is derived from an EMBL/GenBank/DDBJ whole genome shotgun (WGS) entry which is preliminary data.</text>
</comment>
<dbReference type="AlphaFoldDB" id="A0A3N2CZE1"/>
<dbReference type="PROSITE" id="PS51257">
    <property type="entry name" value="PROKAR_LIPOPROTEIN"/>
    <property type="match status" value="1"/>
</dbReference>
<evidence type="ECO:0008006" key="5">
    <source>
        <dbReference type="Google" id="ProtNLM"/>
    </source>
</evidence>
<keyword evidence="4" id="KW-1185">Reference proteome</keyword>
<dbReference type="Proteomes" id="UP000281738">
    <property type="component" value="Unassembled WGS sequence"/>
</dbReference>
<sequence>MSPHPARGRRRVVAAGLVLAVAAALGACSTSEDTDPDRRDEATVSNSPLDREGVQQIEESGSARFDLRDLTLTRSDVGLPENRMGPIVGRPGGREIDLVLRAPEGEERIGTSTFSATFFSSADTADAVTWFESYDTEEEGLAALDEAVERWGLPREAVATWREALTGTGEQEVSLTPGVSPSGFVTQVTARGEQGAGQTHQWMVLLDPRYYEPEALERIRETGKLPAGR</sequence>
<reference evidence="3 4" key="1">
    <citation type="submission" date="2018-11" db="EMBL/GenBank/DDBJ databases">
        <title>Sequencing the genomes of 1000 actinobacteria strains.</title>
        <authorList>
            <person name="Klenk H.-P."/>
        </authorList>
    </citation>
    <scope>NUCLEOTIDE SEQUENCE [LARGE SCALE GENOMIC DNA]</scope>
    <source>
        <strain evidence="3 4">DSM 12652</strain>
    </source>
</reference>
<dbReference type="RefSeq" id="WP_148077140.1">
    <property type="nucleotide sequence ID" value="NZ_RKHO01000001.1"/>
</dbReference>
<feature type="region of interest" description="Disordered" evidence="1">
    <location>
        <begin position="28"/>
        <end position="52"/>
    </location>
</feature>
<keyword evidence="2" id="KW-0732">Signal</keyword>
<dbReference type="OrthoDB" id="3820831at2"/>
<evidence type="ECO:0000256" key="1">
    <source>
        <dbReference type="SAM" id="MobiDB-lite"/>
    </source>
</evidence>
<accession>A0A3N2CZE1</accession>
<evidence type="ECO:0000313" key="3">
    <source>
        <dbReference type="EMBL" id="ROR92768.1"/>
    </source>
</evidence>
<evidence type="ECO:0000256" key="2">
    <source>
        <dbReference type="SAM" id="SignalP"/>
    </source>
</evidence>